<keyword evidence="1" id="KW-1133">Transmembrane helix</keyword>
<organism evidence="2 3">
    <name type="scientific">Thermococcus celericrescens</name>
    <dbReference type="NCBI Taxonomy" id="227598"/>
    <lineage>
        <taxon>Archaea</taxon>
        <taxon>Methanobacteriati</taxon>
        <taxon>Methanobacteriota</taxon>
        <taxon>Thermococci</taxon>
        <taxon>Thermococcales</taxon>
        <taxon>Thermococcaceae</taxon>
        <taxon>Thermococcus</taxon>
    </lineage>
</organism>
<keyword evidence="1" id="KW-0812">Transmembrane</keyword>
<evidence type="ECO:0000313" key="2">
    <source>
        <dbReference type="EMBL" id="KUH31920.1"/>
    </source>
</evidence>
<keyword evidence="1" id="KW-0472">Membrane</keyword>
<accession>A0A100XVY2</accession>
<dbReference type="STRING" id="227598.APY94_11405"/>
<feature type="transmembrane region" description="Helical" evidence="1">
    <location>
        <begin position="327"/>
        <end position="345"/>
    </location>
</feature>
<dbReference type="EMBL" id="LLYW01000044">
    <property type="protein sequence ID" value="KUH31920.1"/>
    <property type="molecule type" value="Genomic_DNA"/>
</dbReference>
<dbReference type="Proteomes" id="UP000053462">
    <property type="component" value="Unassembled WGS sequence"/>
</dbReference>
<evidence type="ECO:0000313" key="3">
    <source>
        <dbReference type="Proteomes" id="UP000053462"/>
    </source>
</evidence>
<proteinExistence type="predicted"/>
<sequence length="347" mass="37669">MGRILGLLLVLHVLLLFLPSGSADYLGAESLGFYVVATYEDAAVLSLEYTTYSPSMSGALVPSTCCIHYNFYINSSGAYFMGRSWEAPVVYQYRGFYYLFVASMDGSVRVYRMGWGCFELVTTVKSNTGEEPNFAVAVPYLVVQTGENELIAVNVAKNVTAGILDLRGAESGTYFKGVTVVEEEHGVRLTGDAPEETPRGVNVSVSGNGLVIPGTDIELPMNAVVAHLWAVEEAGYLRAYELENAVLLVPPGLMHYFAPDSNSSGELLEFGNESVGIRGISSVSVFYYDGGLRAFSLGEPVGSEFRVTSENVTPTGCSVPRAYALEFWAAVVLLALIGFTWFFMVRR</sequence>
<name>A0A100XVY2_9EURY</name>
<evidence type="ECO:0000256" key="1">
    <source>
        <dbReference type="SAM" id="Phobius"/>
    </source>
</evidence>
<comment type="caution">
    <text evidence="2">The sequence shown here is derived from an EMBL/GenBank/DDBJ whole genome shotgun (WGS) entry which is preliminary data.</text>
</comment>
<reference evidence="2 3" key="1">
    <citation type="submission" date="2015-10" db="EMBL/GenBank/DDBJ databases">
        <title>Draft genome sequence of Thermococcus celericrescens strain DSM 17994.</title>
        <authorList>
            <person name="Hong S.-J."/>
            <person name="Park C.-E."/>
            <person name="Shin J.-H."/>
        </authorList>
    </citation>
    <scope>NUCLEOTIDE SEQUENCE [LARGE SCALE GENOMIC DNA]</scope>
    <source>
        <strain evidence="2 3">DSM 17994</strain>
    </source>
</reference>
<dbReference type="RefSeq" id="WP_058939750.1">
    <property type="nucleotide sequence ID" value="NZ_LLYW01000044.1"/>
</dbReference>
<dbReference type="AlphaFoldDB" id="A0A100XVY2"/>
<keyword evidence="3" id="KW-1185">Reference proteome</keyword>
<dbReference type="OrthoDB" id="96037at2157"/>
<gene>
    <name evidence="2" type="ORF">APY94_11405</name>
</gene>
<protein>
    <submittedName>
        <fullName evidence="2">Uncharacterized protein</fullName>
    </submittedName>
</protein>